<gene>
    <name evidence="1" type="ORF">CU097_001866</name>
</gene>
<sequence length="100" mass="11267">MNLTGRCIVILMKINKRLYNFRQTKVFVKYLEVKTQVSEYLKEYYCNEDVIFGTSICDATNDSSASDDIGYADATSSEAIIGEASAVMLMVQKLYEDPAI</sequence>
<dbReference type="Proteomes" id="UP000252139">
    <property type="component" value="Unassembled WGS sequence"/>
</dbReference>
<keyword evidence="2" id="KW-1185">Reference proteome</keyword>
<reference evidence="1 2" key="1">
    <citation type="journal article" date="2018" name="G3 (Bethesda)">
        <title>Phylogenetic and Phylogenomic Definition of Rhizopus Species.</title>
        <authorList>
            <person name="Gryganskyi A.P."/>
            <person name="Golan J."/>
            <person name="Dolatabadi S."/>
            <person name="Mondo S."/>
            <person name="Robb S."/>
            <person name="Idnurm A."/>
            <person name="Muszewska A."/>
            <person name="Steczkiewicz K."/>
            <person name="Masonjones S."/>
            <person name="Liao H.L."/>
            <person name="Gajdeczka M.T."/>
            <person name="Anike F."/>
            <person name="Vuek A."/>
            <person name="Anishchenko I.M."/>
            <person name="Voigt K."/>
            <person name="de Hoog G.S."/>
            <person name="Smith M.E."/>
            <person name="Heitman J."/>
            <person name="Vilgalys R."/>
            <person name="Stajich J.E."/>
        </authorList>
    </citation>
    <scope>NUCLEOTIDE SEQUENCE [LARGE SCALE GENOMIC DNA]</scope>
    <source>
        <strain evidence="1 2">CBS 357.93</strain>
    </source>
</reference>
<comment type="caution">
    <text evidence="1">The sequence shown here is derived from an EMBL/GenBank/DDBJ whole genome shotgun (WGS) entry which is preliminary data.</text>
</comment>
<name>A0A367ILP0_RHIAZ</name>
<proteinExistence type="predicted"/>
<evidence type="ECO:0000313" key="1">
    <source>
        <dbReference type="EMBL" id="RCH78575.1"/>
    </source>
</evidence>
<dbReference type="AlphaFoldDB" id="A0A367ILP0"/>
<accession>A0A367ILP0</accession>
<organism evidence="1 2">
    <name type="scientific">Rhizopus azygosporus</name>
    <name type="common">Rhizopus microsporus var. azygosporus</name>
    <dbReference type="NCBI Taxonomy" id="86630"/>
    <lineage>
        <taxon>Eukaryota</taxon>
        <taxon>Fungi</taxon>
        <taxon>Fungi incertae sedis</taxon>
        <taxon>Mucoromycota</taxon>
        <taxon>Mucoromycotina</taxon>
        <taxon>Mucoromycetes</taxon>
        <taxon>Mucorales</taxon>
        <taxon>Mucorineae</taxon>
        <taxon>Rhizopodaceae</taxon>
        <taxon>Rhizopus</taxon>
    </lineage>
</organism>
<evidence type="ECO:0000313" key="2">
    <source>
        <dbReference type="Proteomes" id="UP000252139"/>
    </source>
</evidence>
<protein>
    <submittedName>
        <fullName evidence="1">Uncharacterized protein</fullName>
    </submittedName>
</protein>
<dbReference type="EMBL" id="PJQL01005056">
    <property type="protein sequence ID" value="RCH78575.1"/>
    <property type="molecule type" value="Genomic_DNA"/>
</dbReference>